<dbReference type="Gene3D" id="3.40.50.1820">
    <property type="entry name" value="alpha/beta hydrolase"/>
    <property type="match status" value="1"/>
</dbReference>
<reference evidence="2 3" key="1">
    <citation type="submission" date="2020-03" db="EMBL/GenBank/DDBJ databases">
        <title>Sphingomonas sp. nov., isolated from fish.</title>
        <authorList>
            <person name="Hyun D.-W."/>
            <person name="Bae J.-W."/>
        </authorList>
    </citation>
    <scope>NUCLEOTIDE SEQUENCE [LARGE SCALE GENOMIC DNA]</scope>
    <source>
        <strain evidence="2 3">HDW15B</strain>
    </source>
</reference>
<organism evidence="2 3">
    <name type="scientific">Sphingomonas piscis</name>
    <dbReference type="NCBI Taxonomy" id="2714943"/>
    <lineage>
        <taxon>Bacteria</taxon>
        <taxon>Pseudomonadati</taxon>
        <taxon>Pseudomonadota</taxon>
        <taxon>Alphaproteobacteria</taxon>
        <taxon>Sphingomonadales</taxon>
        <taxon>Sphingomonadaceae</taxon>
        <taxon>Sphingomonas</taxon>
    </lineage>
</organism>
<dbReference type="KEGG" id="spii:G7077_01840"/>
<proteinExistence type="predicted"/>
<dbReference type="EMBL" id="CP049869">
    <property type="protein sequence ID" value="QIK77841.1"/>
    <property type="molecule type" value="Genomic_DNA"/>
</dbReference>
<evidence type="ECO:0000313" key="3">
    <source>
        <dbReference type="Proteomes" id="UP000503222"/>
    </source>
</evidence>
<protein>
    <submittedName>
        <fullName evidence="2">Polyhydroxyalkanoate depolymerase</fullName>
    </submittedName>
</protein>
<feature type="domain" description="PHB de-polymerase C-terminal" evidence="1">
    <location>
        <begin position="207"/>
        <end position="408"/>
    </location>
</feature>
<dbReference type="Pfam" id="PF06850">
    <property type="entry name" value="PHB_depo_C"/>
    <property type="match status" value="1"/>
</dbReference>
<keyword evidence="3" id="KW-1185">Reference proteome</keyword>
<sequence length="409" mass="45501">MLYDAYEVQRSWLAGASKLAGMGADWLQNPANPMSYNSMSPLVAASLDMFAHVAASRGKPEFGIKTVRVGRKDVAVREEYLLEKPFGSLKHFAREDVQGGPPLMIVAPMSGHYATLLRGTVARLLPKHDVYITDWADAKLVPQEAGRFDLDDYIDYLIEFLHAIGAETGERAHVLAVCQPAVPAYAATALMNADKDAWRPKSLTMMGGPIDTREAPTAVNTLATERPQSWFKNNVIATVPMSYPGAGRKVYPGFLQLAGFMTMNLGSHLISHWEMFRHLVEGDEESAASTQKFYDEYRAVCDMTEEFYLQTIDLVFQRQALPKGEFKHRGRLVDPAAIRDTALLAIEGERDDISGIGQTKAALKIASKLSATKKEYFLAEDVGHYGIFNGRKWRERIAPVLEEFIAKHD</sequence>
<dbReference type="InterPro" id="IPR051321">
    <property type="entry name" value="PHA/PHB_synthase"/>
</dbReference>
<dbReference type="RefSeq" id="WP_166410236.1">
    <property type="nucleotide sequence ID" value="NZ_CP049869.1"/>
</dbReference>
<dbReference type="NCBIfam" id="TIGR01849">
    <property type="entry name" value="PHB_depoly_PhaZ"/>
    <property type="match status" value="1"/>
</dbReference>
<gene>
    <name evidence="2" type="ORF">G7077_01840</name>
</gene>
<dbReference type="PIRSF" id="PIRSF020818">
    <property type="entry name" value="PHB_depoly_PhaZ"/>
    <property type="match status" value="1"/>
</dbReference>
<evidence type="ECO:0000313" key="2">
    <source>
        <dbReference type="EMBL" id="QIK77841.1"/>
    </source>
</evidence>
<dbReference type="SUPFAM" id="SSF53474">
    <property type="entry name" value="alpha/beta-Hydrolases"/>
    <property type="match status" value="1"/>
</dbReference>
<accession>A0A6G7YM77</accession>
<evidence type="ECO:0000259" key="1">
    <source>
        <dbReference type="Pfam" id="PF06850"/>
    </source>
</evidence>
<dbReference type="InterPro" id="IPR009656">
    <property type="entry name" value="PHB_depo_C"/>
</dbReference>
<dbReference type="AlphaFoldDB" id="A0A6G7YM77"/>
<dbReference type="InterPro" id="IPR010915">
    <property type="entry name" value="PHB_depoly_PhaZ"/>
</dbReference>
<dbReference type="PANTHER" id="PTHR36837:SF4">
    <property type="entry name" value="BLR0908 PROTEIN"/>
    <property type="match status" value="1"/>
</dbReference>
<dbReference type="PANTHER" id="PTHR36837">
    <property type="entry name" value="POLY(3-HYDROXYALKANOATE) POLYMERASE SUBUNIT PHAC"/>
    <property type="match status" value="1"/>
</dbReference>
<name>A0A6G7YM77_9SPHN</name>
<dbReference type="Proteomes" id="UP000503222">
    <property type="component" value="Chromosome"/>
</dbReference>
<dbReference type="InterPro" id="IPR029058">
    <property type="entry name" value="AB_hydrolase_fold"/>
</dbReference>